<dbReference type="RefSeq" id="WP_002652750.1">
    <property type="nucleotide sequence ID" value="NZ_CH672376.1"/>
</dbReference>
<proteinExistence type="inferred from homology"/>
<dbReference type="GO" id="GO:0015628">
    <property type="term" value="P:protein secretion by the type II secretion system"/>
    <property type="evidence" value="ECO:0007669"/>
    <property type="project" value="InterPro"/>
</dbReference>
<keyword evidence="5" id="KW-0997">Cell inner membrane</keyword>
<keyword evidence="8 11" id="KW-0472">Membrane</keyword>
<evidence type="ECO:0000256" key="3">
    <source>
        <dbReference type="ARBA" id="ARBA00022475"/>
    </source>
</evidence>
<dbReference type="eggNOG" id="COG4970">
    <property type="taxonomic scope" value="Bacteria"/>
</dbReference>
<dbReference type="InterPro" id="IPR022346">
    <property type="entry name" value="T2SS_GspH"/>
</dbReference>
<dbReference type="PROSITE" id="PS00409">
    <property type="entry name" value="PROKAR_NTER_METHYL"/>
    <property type="match status" value="1"/>
</dbReference>
<reference evidence="13 14" key="1">
    <citation type="submission" date="2006-02" db="EMBL/GenBank/DDBJ databases">
        <authorList>
            <person name="Amann R."/>
            <person name="Ferriera S."/>
            <person name="Johnson J."/>
            <person name="Kravitz S."/>
            <person name="Halpern A."/>
            <person name="Remington K."/>
            <person name="Beeson K."/>
            <person name="Tran B."/>
            <person name="Rogers Y.-H."/>
            <person name="Friedman R."/>
            <person name="Venter J.C."/>
        </authorList>
    </citation>
    <scope>NUCLEOTIDE SEQUENCE [LARGE SCALE GENOMIC DNA]</scope>
    <source>
        <strain evidence="13 14">DSM 3645</strain>
    </source>
</reference>
<evidence type="ECO:0000256" key="6">
    <source>
        <dbReference type="ARBA" id="ARBA00022692"/>
    </source>
</evidence>
<dbReference type="STRING" id="314230.DSM3645_24265"/>
<comment type="caution">
    <text evidence="13">The sequence shown here is derived from an EMBL/GenBank/DDBJ whole genome shotgun (WGS) entry which is preliminary data.</text>
</comment>
<feature type="domain" description="General secretion pathway GspH" evidence="12">
    <location>
        <begin position="50"/>
        <end position="173"/>
    </location>
</feature>
<dbReference type="EMBL" id="AANZ01000013">
    <property type="protein sequence ID" value="EAQ79680.1"/>
    <property type="molecule type" value="Genomic_DNA"/>
</dbReference>
<evidence type="ECO:0000256" key="1">
    <source>
        <dbReference type="ARBA" id="ARBA00004377"/>
    </source>
</evidence>
<dbReference type="InterPro" id="IPR012902">
    <property type="entry name" value="N_methyl_site"/>
</dbReference>
<evidence type="ECO:0000256" key="9">
    <source>
        <dbReference type="ARBA" id="ARBA00025772"/>
    </source>
</evidence>
<comment type="subcellular location">
    <subcellularLocation>
        <location evidence="1">Cell inner membrane</location>
        <topology evidence="1">Single-pass membrane protein</topology>
    </subcellularLocation>
</comment>
<dbReference type="Pfam" id="PF07963">
    <property type="entry name" value="N_methyl"/>
    <property type="match status" value="1"/>
</dbReference>
<keyword evidence="4" id="KW-0488">Methylation</keyword>
<dbReference type="InterPro" id="IPR045584">
    <property type="entry name" value="Pilin-like"/>
</dbReference>
<dbReference type="HOGENOM" id="CLU_1276656_0_0_0"/>
<dbReference type="NCBIfam" id="TIGR02532">
    <property type="entry name" value="IV_pilin_GFxxxE"/>
    <property type="match status" value="1"/>
</dbReference>
<evidence type="ECO:0000313" key="13">
    <source>
        <dbReference type="EMBL" id="EAQ79680.1"/>
    </source>
</evidence>
<dbReference type="GO" id="GO:0005886">
    <property type="term" value="C:plasma membrane"/>
    <property type="evidence" value="ECO:0007669"/>
    <property type="project" value="UniProtKB-SubCell"/>
</dbReference>
<comment type="similarity">
    <text evidence="9">Belongs to the GSP H family.</text>
</comment>
<evidence type="ECO:0000313" key="14">
    <source>
        <dbReference type="Proteomes" id="UP000004358"/>
    </source>
</evidence>
<dbReference type="Proteomes" id="UP000004358">
    <property type="component" value="Unassembled WGS sequence"/>
</dbReference>
<name>A3ZUU4_9BACT</name>
<dbReference type="Gene3D" id="3.30.700.10">
    <property type="entry name" value="Glycoprotein, Type 4 Pilin"/>
    <property type="match status" value="1"/>
</dbReference>
<evidence type="ECO:0000256" key="8">
    <source>
        <dbReference type="ARBA" id="ARBA00023136"/>
    </source>
</evidence>
<gene>
    <name evidence="13" type="ORF">DSM3645_24265</name>
</gene>
<keyword evidence="3" id="KW-1003">Cell membrane</keyword>
<dbReference type="AlphaFoldDB" id="A3ZUU4"/>
<dbReference type="SUPFAM" id="SSF54523">
    <property type="entry name" value="Pili subunits"/>
    <property type="match status" value="1"/>
</dbReference>
<keyword evidence="6 11" id="KW-0812">Transmembrane</keyword>
<keyword evidence="7 11" id="KW-1133">Transmembrane helix</keyword>
<evidence type="ECO:0000256" key="11">
    <source>
        <dbReference type="SAM" id="Phobius"/>
    </source>
</evidence>
<protein>
    <recommendedName>
        <fullName evidence="2">Type II secretion system protein H</fullName>
    </recommendedName>
    <alternativeName>
        <fullName evidence="10">General secretion pathway protein H</fullName>
    </alternativeName>
</protein>
<sequence length="195" mass="20597">MTPGLAQNRGGFTLIELLLVVALISVITAIVLPQLAPTFDQQLQSCGEILVSDLDYARSLAIANGSTYRVTFDTAANTYTLTHVGSNVTLDKLPHSPFHNTDANPNQQVTSLWDLPHVGVSVTIIGAVITGGSDTLTTFVEFGPLGETAATRPTIIWLRAGSGVDSKYAAVRIHPITGIAAYEEPTQVTPSIPAS</sequence>
<evidence type="ECO:0000256" key="7">
    <source>
        <dbReference type="ARBA" id="ARBA00022989"/>
    </source>
</evidence>
<evidence type="ECO:0000256" key="10">
    <source>
        <dbReference type="ARBA" id="ARBA00030775"/>
    </source>
</evidence>
<feature type="transmembrane region" description="Helical" evidence="11">
    <location>
        <begin position="12"/>
        <end position="36"/>
    </location>
</feature>
<dbReference type="Pfam" id="PF12019">
    <property type="entry name" value="GspH"/>
    <property type="match status" value="1"/>
</dbReference>
<accession>A3ZUU4</accession>
<organism evidence="13 14">
    <name type="scientific">Blastopirellula marina DSM 3645</name>
    <dbReference type="NCBI Taxonomy" id="314230"/>
    <lineage>
        <taxon>Bacteria</taxon>
        <taxon>Pseudomonadati</taxon>
        <taxon>Planctomycetota</taxon>
        <taxon>Planctomycetia</taxon>
        <taxon>Pirellulales</taxon>
        <taxon>Pirellulaceae</taxon>
        <taxon>Blastopirellula</taxon>
    </lineage>
</organism>
<evidence type="ECO:0000256" key="5">
    <source>
        <dbReference type="ARBA" id="ARBA00022519"/>
    </source>
</evidence>
<evidence type="ECO:0000259" key="12">
    <source>
        <dbReference type="Pfam" id="PF12019"/>
    </source>
</evidence>
<evidence type="ECO:0000256" key="4">
    <source>
        <dbReference type="ARBA" id="ARBA00022481"/>
    </source>
</evidence>
<dbReference type="OrthoDB" id="289983at2"/>
<dbReference type="GO" id="GO:0015627">
    <property type="term" value="C:type II protein secretion system complex"/>
    <property type="evidence" value="ECO:0007669"/>
    <property type="project" value="InterPro"/>
</dbReference>
<evidence type="ECO:0000256" key="2">
    <source>
        <dbReference type="ARBA" id="ARBA00021549"/>
    </source>
</evidence>